<name>A0ABP5IWR0_9ACTN</name>
<gene>
    <name evidence="2" type="ORF">GCM10009802_03300</name>
</gene>
<dbReference type="Proteomes" id="UP001500443">
    <property type="component" value="Unassembled WGS sequence"/>
</dbReference>
<protein>
    <submittedName>
        <fullName evidence="2">Uncharacterized protein</fullName>
    </submittedName>
</protein>
<organism evidence="2 3">
    <name type="scientific">Streptomyces synnematoformans</name>
    <dbReference type="NCBI Taxonomy" id="415721"/>
    <lineage>
        <taxon>Bacteria</taxon>
        <taxon>Bacillati</taxon>
        <taxon>Actinomycetota</taxon>
        <taxon>Actinomycetes</taxon>
        <taxon>Kitasatosporales</taxon>
        <taxon>Streptomycetaceae</taxon>
        <taxon>Streptomyces</taxon>
    </lineage>
</organism>
<accession>A0ABP5IWR0</accession>
<evidence type="ECO:0000256" key="1">
    <source>
        <dbReference type="SAM" id="MobiDB-lite"/>
    </source>
</evidence>
<feature type="compositionally biased region" description="Low complexity" evidence="1">
    <location>
        <begin position="99"/>
        <end position="111"/>
    </location>
</feature>
<comment type="caution">
    <text evidence="2">The sequence shown here is derived from an EMBL/GenBank/DDBJ whole genome shotgun (WGS) entry which is preliminary data.</text>
</comment>
<dbReference type="EMBL" id="BAAAPF010000003">
    <property type="protein sequence ID" value="GAA2107865.1"/>
    <property type="molecule type" value="Genomic_DNA"/>
</dbReference>
<sequence length="118" mass="12450">MTDEDFDGCRRECRKAGAHTLRPGECEHGPVPEPTVSISRVETMADGHRGIVLTSVPAWAFRDLIKVAMHVSTGKSFAFVGQGPYPDALARRALGALDDAGLLPDPGPAGDDTPEAAP</sequence>
<dbReference type="RefSeq" id="WP_344287068.1">
    <property type="nucleotide sequence ID" value="NZ_BAAAPF010000003.1"/>
</dbReference>
<evidence type="ECO:0000313" key="3">
    <source>
        <dbReference type="Proteomes" id="UP001500443"/>
    </source>
</evidence>
<feature type="region of interest" description="Disordered" evidence="1">
    <location>
        <begin position="99"/>
        <end position="118"/>
    </location>
</feature>
<evidence type="ECO:0000313" key="2">
    <source>
        <dbReference type="EMBL" id="GAA2107865.1"/>
    </source>
</evidence>
<reference evidence="3" key="1">
    <citation type="journal article" date="2019" name="Int. J. Syst. Evol. Microbiol.">
        <title>The Global Catalogue of Microorganisms (GCM) 10K type strain sequencing project: providing services to taxonomists for standard genome sequencing and annotation.</title>
        <authorList>
            <consortium name="The Broad Institute Genomics Platform"/>
            <consortium name="The Broad Institute Genome Sequencing Center for Infectious Disease"/>
            <person name="Wu L."/>
            <person name="Ma J."/>
        </authorList>
    </citation>
    <scope>NUCLEOTIDE SEQUENCE [LARGE SCALE GENOMIC DNA]</scope>
    <source>
        <strain evidence="3">JCM 15481</strain>
    </source>
</reference>
<keyword evidence="3" id="KW-1185">Reference proteome</keyword>
<proteinExistence type="predicted"/>